<dbReference type="PANTHER" id="PTHR30160:SF1">
    <property type="entry name" value="LIPOPOLYSACCHARIDE 1,2-N-ACETYLGLUCOSAMINETRANSFERASE-RELATED"/>
    <property type="match status" value="1"/>
</dbReference>
<evidence type="ECO:0000256" key="2">
    <source>
        <dbReference type="ARBA" id="ARBA00022679"/>
    </source>
</evidence>
<dbReference type="Pfam" id="PF01075">
    <property type="entry name" value="Glyco_transf_9"/>
    <property type="match status" value="1"/>
</dbReference>
<dbReference type="InterPro" id="IPR002201">
    <property type="entry name" value="Glyco_trans_9"/>
</dbReference>
<dbReference type="Proteomes" id="UP000518300">
    <property type="component" value="Unassembled WGS sequence"/>
</dbReference>
<name>A0A848LCV8_9BACT</name>
<dbReference type="AlphaFoldDB" id="A0A848LCV8"/>
<sequence>MSVPDVAMWLLRRRRALAARAPVVFHANAIGDRLLALPAVRALASLFPGRLTVVGPAMDERLYYAGLPLRAFHPFKMRWVGYSQFDPGALARQLEGCDLLVSFNSWHSEDVDALLAQLPGAVSIGFFRAFTKRFRRPETVNVCDAHFQAPRWLRRELRLEDFSQPPPLPEESLAAARQLRASLPPGARLLALHTEPSEDFKRWPAERFARVLEAFLERHPDFLVLVVDRAESGLEAIRHGDRVLSCAGSDLTLAMALVGTADLFLGIDSCMLHVADFFRVPAVGLFGQTRPSYWGCRFTTHRCLDANGPLETLGEPEVLDALEALVDAPRQSPPGPQVQTGVLGYR</sequence>
<keyword evidence="1" id="KW-0328">Glycosyltransferase</keyword>
<dbReference type="GO" id="GO:0008713">
    <property type="term" value="F:ADP-heptose-lipopolysaccharide heptosyltransferase activity"/>
    <property type="evidence" value="ECO:0007669"/>
    <property type="project" value="TreeGrafter"/>
</dbReference>
<evidence type="ECO:0000256" key="1">
    <source>
        <dbReference type="ARBA" id="ARBA00022676"/>
    </source>
</evidence>
<dbReference type="EMBL" id="JABBJJ010000022">
    <property type="protein sequence ID" value="NMO14645.1"/>
    <property type="molecule type" value="Genomic_DNA"/>
</dbReference>
<protein>
    <submittedName>
        <fullName evidence="3">Glycosyltransferase family 9 protein</fullName>
    </submittedName>
</protein>
<dbReference type="GO" id="GO:0005829">
    <property type="term" value="C:cytosol"/>
    <property type="evidence" value="ECO:0007669"/>
    <property type="project" value="TreeGrafter"/>
</dbReference>
<dbReference type="Gene3D" id="3.40.50.2000">
    <property type="entry name" value="Glycogen Phosphorylase B"/>
    <property type="match status" value="2"/>
</dbReference>
<dbReference type="SUPFAM" id="SSF53756">
    <property type="entry name" value="UDP-Glycosyltransferase/glycogen phosphorylase"/>
    <property type="match status" value="1"/>
</dbReference>
<keyword evidence="2 3" id="KW-0808">Transferase</keyword>
<gene>
    <name evidence="3" type="ORF">HG543_07205</name>
</gene>
<proteinExistence type="predicted"/>
<dbReference type="GO" id="GO:0009244">
    <property type="term" value="P:lipopolysaccharide core region biosynthetic process"/>
    <property type="evidence" value="ECO:0007669"/>
    <property type="project" value="TreeGrafter"/>
</dbReference>
<accession>A0A848LCV8</accession>
<organism evidence="3 4">
    <name type="scientific">Pyxidicoccus fallax</name>
    <dbReference type="NCBI Taxonomy" id="394095"/>
    <lineage>
        <taxon>Bacteria</taxon>
        <taxon>Pseudomonadati</taxon>
        <taxon>Myxococcota</taxon>
        <taxon>Myxococcia</taxon>
        <taxon>Myxococcales</taxon>
        <taxon>Cystobacterineae</taxon>
        <taxon>Myxococcaceae</taxon>
        <taxon>Pyxidicoccus</taxon>
    </lineage>
</organism>
<dbReference type="InterPro" id="IPR051199">
    <property type="entry name" value="LPS_LOS_Heptosyltrfase"/>
</dbReference>
<comment type="caution">
    <text evidence="3">The sequence shown here is derived from an EMBL/GenBank/DDBJ whole genome shotgun (WGS) entry which is preliminary data.</text>
</comment>
<evidence type="ECO:0000313" key="3">
    <source>
        <dbReference type="EMBL" id="NMO14645.1"/>
    </source>
</evidence>
<reference evidence="3 4" key="1">
    <citation type="submission" date="2020-04" db="EMBL/GenBank/DDBJ databases">
        <title>Draft genome of Pyxidicoccus fallax type strain.</title>
        <authorList>
            <person name="Whitworth D.E."/>
        </authorList>
    </citation>
    <scope>NUCLEOTIDE SEQUENCE [LARGE SCALE GENOMIC DNA]</scope>
    <source>
        <strain evidence="3 4">DSM 14698</strain>
    </source>
</reference>
<keyword evidence="4" id="KW-1185">Reference proteome</keyword>
<dbReference type="RefSeq" id="WP_169343941.1">
    <property type="nucleotide sequence ID" value="NZ_JABBJJ010000022.1"/>
</dbReference>
<dbReference type="PANTHER" id="PTHR30160">
    <property type="entry name" value="TETRAACYLDISACCHARIDE 4'-KINASE-RELATED"/>
    <property type="match status" value="1"/>
</dbReference>
<evidence type="ECO:0000313" key="4">
    <source>
        <dbReference type="Proteomes" id="UP000518300"/>
    </source>
</evidence>